<comment type="caution">
    <text evidence="1">The sequence shown here is derived from an EMBL/GenBank/DDBJ whole genome shotgun (WGS) entry which is preliminary data.</text>
</comment>
<organism evidence="1">
    <name type="scientific">Xenorhabdus bovienii str. puntauvense</name>
    <dbReference type="NCBI Taxonomy" id="1398201"/>
    <lineage>
        <taxon>Bacteria</taxon>
        <taxon>Pseudomonadati</taxon>
        <taxon>Pseudomonadota</taxon>
        <taxon>Gammaproteobacteria</taxon>
        <taxon>Enterobacterales</taxon>
        <taxon>Morganellaceae</taxon>
        <taxon>Xenorhabdus</taxon>
    </lineage>
</organism>
<dbReference type="AlphaFoldDB" id="A0A077NNM0"/>
<evidence type="ECO:0000313" key="1">
    <source>
        <dbReference type="EMBL" id="CDG99240.1"/>
    </source>
</evidence>
<proteinExistence type="predicted"/>
<dbReference type="HOGENOM" id="CLU_2468292_0_0_6"/>
<protein>
    <submittedName>
        <fullName evidence="1">Uncharacterized protein</fullName>
    </submittedName>
</protein>
<gene>
    <name evidence="1" type="ORF">XBP1_830001</name>
</gene>
<name>A0A077NNM0_XENBV</name>
<reference evidence="1" key="1">
    <citation type="submission" date="2013-07" db="EMBL/GenBank/DDBJ databases">
        <title>Sub-species coevolution in mutualistic symbiosis.</title>
        <authorList>
            <person name="Murfin K."/>
            <person name="Klassen J."/>
            <person name="Lee M."/>
            <person name="Forst S."/>
            <person name="Stock P."/>
            <person name="Goodrich-Blair H."/>
        </authorList>
    </citation>
    <scope>NUCLEOTIDE SEQUENCE [LARGE SCALE GENOMIC DNA]</scope>
    <source>
        <strain evidence="1">Puntauvense</strain>
    </source>
</reference>
<dbReference type="EMBL" id="CBSW010000291">
    <property type="protein sequence ID" value="CDG99240.1"/>
    <property type="molecule type" value="Genomic_DNA"/>
</dbReference>
<accession>A0A077NNM0</accession>
<dbReference type="Proteomes" id="UP000028511">
    <property type="component" value="Unassembled WGS sequence"/>
</dbReference>
<sequence>MGKFYQVGDIPKYIICCKIFYKEINSDESLKKFNYTLPICVIGYFLGIKVQECKELVNKIIDFIQCIALNSDKQRITESIIASEYLYV</sequence>